<dbReference type="PROSITE" id="PS00748">
    <property type="entry name" value="F_ACTIN_CAPPING_A_1"/>
    <property type="match status" value="1"/>
</dbReference>
<reference evidence="7 8" key="1">
    <citation type="journal article" date="2015" name="Biotechnol. Biofuels">
        <title>Genetic basis of the highly efficient yeast Kluyveromyces marxianus: complete genome sequence and transcriptome analyses.</title>
        <authorList>
            <person name="Lertwattanasakul N."/>
            <person name="Kosaka T."/>
            <person name="Hosoyama A."/>
            <person name="Suzuki Y."/>
            <person name="Rodrussamee N."/>
            <person name="Matsutani M."/>
            <person name="Murata M."/>
            <person name="Fujimoto N."/>
            <person name="Suprayogi"/>
            <person name="Tsuchikane K."/>
            <person name="Limtong S."/>
            <person name="Fujita N."/>
            <person name="Yamada M."/>
        </authorList>
    </citation>
    <scope>NUCLEOTIDE SEQUENCE [LARGE SCALE GENOMIC DNA]</scope>
    <source>
        <strain evidence="8">DMKU3-1042 / BCC 29191 / NBRC 104275</strain>
    </source>
</reference>
<sequence length="277" mass="31485">MTRSSACSICIMSKFEEIVREIVFDSPPEEIPLVYNNLQVLSNGDSKQEIISIIQEFNEKVRVPVKYDGENYVLSEYNKSGSKYFDPVKKVLFSVDPVSREVSDVEELQEQELVATDVQDSLYGDLSKYVSKAFPETAAYGVFKTKKSENEYAIVIVSNKKSLGDFWTGNWVSEYIYNAVSDSISGKVSVDAHYFEDGNVRFKSSAPLEEETSTSPVVSIKRFENNFEKNLIEKFQYMNETQFKGLRRRLPVTRAKINWGQGIGNYRLGRDAAQGTN</sequence>
<dbReference type="Gene3D" id="3.90.1150.210">
    <property type="entry name" value="F-actin capping protein, beta subunit"/>
    <property type="match status" value="1"/>
</dbReference>
<dbReference type="VEuPathDB" id="FungiDB:KLMA_30065"/>
<dbReference type="InterPro" id="IPR037282">
    <property type="entry name" value="CapZ_alpha/beta"/>
</dbReference>
<comment type="function">
    <text evidence="5 6">F-actin-capping proteins bind in a Ca(2+)-independent manner to the fast growing ends of actin filaments (barbed end) thereby blocking the exchange of subunits at these ends. Unlike other capping proteins (such as gelsolin and severin), these proteins do not sever actin filaments.</text>
</comment>
<dbReference type="GO" id="GO:0051015">
    <property type="term" value="F:actin filament binding"/>
    <property type="evidence" value="ECO:0007669"/>
    <property type="project" value="TreeGrafter"/>
</dbReference>
<dbReference type="GeneID" id="34715359"/>
<dbReference type="GO" id="GO:0030479">
    <property type="term" value="C:actin cortical patch"/>
    <property type="evidence" value="ECO:0007669"/>
    <property type="project" value="TreeGrafter"/>
</dbReference>
<evidence type="ECO:0000256" key="6">
    <source>
        <dbReference type="RuleBase" id="RU365077"/>
    </source>
</evidence>
<dbReference type="EMBL" id="AP012215">
    <property type="protein sequence ID" value="BAO39360.1"/>
    <property type="molecule type" value="Genomic_DNA"/>
</dbReference>
<evidence type="ECO:0000313" key="7">
    <source>
        <dbReference type="EMBL" id="BAO39360.1"/>
    </source>
</evidence>
<dbReference type="Proteomes" id="UP000065495">
    <property type="component" value="Chromosome 3"/>
</dbReference>
<dbReference type="PROSITE" id="PS00749">
    <property type="entry name" value="F_ACTIN_CAPPING_A_2"/>
    <property type="match status" value="1"/>
</dbReference>
<name>W0T7I8_KLUMD</name>
<dbReference type="InterPro" id="IPR002189">
    <property type="entry name" value="CapZ_alpha"/>
</dbReference>
<comment type="similarity">
    <text evidence="1 6">Belongs to the F-actin-capping protein alpha subunit family.</text>
</comment>
<organism evidence="7 8">
    <name type="scientific">Kluyveromyces marxianus (strain DMKU3-1042 / BCC 29191 / NBRC 104275)</name>
    <name type="common">Yeast</name>
    <name type="synonym">Candida kefyr</name>
    <dbReference type="NCBI Taxonomy" id="1003335"/>
    <lineage>
        <taxon>Eukaryota</taxon>
        <taxon>Fungi</taxon>
        <taxon>Dikarya</taxon>
        <taxon>Ascomycota</taxon>
        <taxon>Saccharomycotina</taxon>
        <taxon>Saccharomycetes</taxon>
        <taxon>Saccharomycetales</taxon>
        <taxon>Saccharomycetaceae</taxon>
        <taxon>Kluyveromyces</taxon>
    </lineage>
</organism>
<dbReference type="PANTHER" id="PTHR10653:SF0">
    <property type="entry name" value="F-ACTIN-CAPPING PROTEIN SUBUNIT ALPHA"/>
    <property type="match status" value="1"/>
</dbReference>
<evidence type="ECO:0000256" key="5">
    <source>
        <dbReference type="ARBA" id="ARBA00025389"/>
    </source>
</evidence>
<dbReference type="OrthoDB" id="340550at2759"/>
<dbReference type="GO" id="GO:0051016">
    <property type="term" value="P:barbed-end actin filament capping"/>
    <property type="evidence" value="ECO:0007669"/>
    <property type="project" value="UniProtKB-UniRule"/>
</dbReference>
<dbReference type="InterPro" id="IPR042276">
    <property type="entry name" value="CapZ_alpha/beta_2"/>
</dbReference>
<dbReference type="Pfam" id="PF01267">
    <property type="entry name" value="F-actin_cap_A"/>
    <property type="match status" value="1"/>
</dbReference>
<dbReference type="AlphaFoldDB" id="W0T7I8"/>
<dbReference type="PANTHER" id="PTHR10653">
    <property type="entry name" value="F-ACTIN-CAPPING PROTEIN SUBUNIT ALPHA"/>
    <property type="match status" value="1"/>
</dbReference>
<evidence type="ECO:0000256" key="3">
    <source>
        <dbReference type="ARBA" id="ARBA00022467"/>
    </source>
</evidence>
<gene>
    <name evidence="7" type="primary">CAP1</name>
    <name evidence="7" type="ORF">KLMA_30065</name>
</gene>
<dbReference type="InterPro" id="IPR017865">
    <property type="entry name" value="F-actin_cap_asu_CS"/>
</dbReference>
<accession>W0T7I8</accession>
<comment type="subunit">
    <text evidence="6">Heterodimer of an alpha and a beta subunit.</text>
</comment>
<dbReference type="GO" id="GO:0008290">
    <property type="term" value="C:F-actin capping protein complex"/>
    <property type="evidence" value="ECO:0007669"/>
    <property type="project" value="UniProtKB-UniRule"/>
</dbReference>
<evidence type="ECO:0000256" key="1">
    <source>
        <dbReference type="ARBA" id="ARBA00010479"/>
    </source>
</evidence>
<dbReference type="PRINTS" id="PR00191">
    <property type="entry name" value="FACTINCAPA"/>
</dbReference>
<proteinExistence type="inferred from homology"/>
<keyword evidence="4 6" id="KW-0009">Actin-binding</keyword>
<keyword evidence="3 6" id="KW-0117">Actin capping</keyword>
<dbReference type="InterPro" id="IPR042489">
    <property type="entry name" value="CapZ_alpha_1"/>
</dbReference>
<evidence type="ECO:0000313" key="8">
    <source>
        <dbReference type="Proteomes" id="UP000065495"/>
    </source>
</evidence>
<evidence type="ECO:0000256" key="2">
    <source>
        <dbReference type="ARBA" id="ARBA00014038"/>
    </source>
</evidence>
<protein>
    <recommendedName>
        <fullName evidence="2 6">F-actin-capping protein subunit alpha</fullName>
    </recommendedName>
</protein>
<dbReference type="KEGG" id="kmx:KLMA_30065"/>
<evidence type="ECO:0000256" key="4">
    <source>
        <dbReference type="ARBA" id="ARBA00023203"/>
    </source>
</evidence>
<dbReference type="SUPFAM" id="SSF90096">
    <property type="entry name" value="Subunits of heterodimeric actin filament capping protein Capz"/>
    <property type="match status" value="1"/>
</dbReference>
<dbReference type="Gene3D" id="3.30.1140.60">
    <property type="entry name" value="F-actin capping protein, alpha subunit"/>
    <property type="match status" value="1"/>
</dbReference>
<dbReference type="RefSeq" id="XP_022675213.1">
    <property type="nucleotide sequence ID" value="XM_022818558.1"/>
</dbReference>
<dbReference type="GO" id="GO:0030036">
    <property type="term" value="P:actin cytoskeleton organization"/>
    <property type="evidence" value="ECO:0007669"/>
    <property type="project" value="TreeGrafter"/>
</dbReference>